<dbReference type="PANTHER" id="PTHR43777:SF1">
    <property type="entry name" value="MOLYBDENUM COFACTOR CYTIDYLYLTRANSFERASE"/>
    <property type="match status" value="1"/>
</dbReference>
<dbReference type="InterPro" id="IPR029044">
    <property type="entry name" value="Nucleotide-diphossugar_trans"/>
</dbReference>
<dbReference type="AlphaFoldDB" id="A0A936NCV0"/>
<organism evidence="2 3">
    <name type="scientific">Candidatus Neomicrothrix subdominans</name>
    <dbReference type="NCBI Taxonomy" id="2954438"/>
    <lineage>
        <taxon>Bacteria</taxon>
        <taxon>Bacillati</taxon>
        <taxon>Actinomycetota</taxon>
        <taxon>Acidimicrobiia</taxon>
        <taxon>Acidimicrobiales</taxon>
        <taxon>Microthrixaceae</taxon>
        <taxon>Candidatus Neomicrothrix</taxon>
    </lineage>
</organism>
<dbReference type="InterPro" id="IPR025877">
    <property type="entry name" value="MobA-like_NTP_Trfase"/>
</dbReference>
<dbReference type="Pfam" id="PF12804">
    <property type="entry name" value="NTP_transf_3"/>
    <property type="match status" value="1"/>
</dbReference>
<dbReference type="EMBL" id="JADJZA010000002">
    <property type="protein sequence ID" value="MBK9296479.1"/>
    <property type="molecule type" value="Genomic_DNA"/>
</dbReference>
<protein>
    <submittedName>
        <fullName evidence="2">NTP transferase domain-containing protein</fullName>
    </submittedName>
</protein>
<proteinExistence type="predicted"/>
<accession>A0A936NCV0</accession>
<evidence type="ECO:0000313" key="2">
    <source>
        <dbReference type="EMBL" id="MBK9296479.1"/>
    </source>
</evidence>
<feature type="domain" description="MobA-like NTP transferase" evidence="1">
    <location>
        <begin position="2"/>
        <end position="157"/>
    </location>
</feature>
<keyword evidence="2" id="KW-0808">Transferase</keyword>
<reference evidence="2 3" key="1">
    <citation type="submission" date="2020-10" db="EMBL/GenBank/DDBJ databases">
        <title>Connecting structure to function with the recovery of over 1000 high-quality activated sludge metagenome-assembled genomes encoding full-length rRNA genes using long-read sequencing.</title>
        <authorList>
            <person name="Singleton C.M."/>
            <person name="Petriglieri F."/>
            <person name="Kristensen J.M."/>
            <person name="Kirkegaard R.H."/>
            <person name="Michaelsen T.Y."/>
            <person name="Andersen M.H."/>
            <person name="Karst S.M."/>
            <person name="Dueholm M.S."/>
            <person name="Nielsen P.H."/>
            <person name="Albertsen M."/>
        </authorList>
    </citation>
    <scope>NUCLEOTIDE SEQUENCE [LARGE SCALE GENOMIC DNA]</scope>
    <source>
        <strain evidence="2">Lyne_18-Q3-R50-59_MAXAC.006</strain>
    </source>
</reference>
<dbReference type="Gene3D" id="3.90.550.10">
    <property type="entry name" value="Spore Coat Polysaccharide Biosynthesis Protein SpsA, Chain A"/>
    <property type="match status" value="1"/>
</dbReference>
<comment type="caution">
    <text evidence="2">The sequence shown here is derived from an EMBL/GenBank/DDBJ whole genome shotgun (WGS) entry which is preliminary data.</text>
</comment>
<dbReference type="Proteomes" id="UP000727993">
    <property type="component" value="Unassembled WGS sequence"/>
</dbReference>
<name>A0A936NCV0_9ACTN</name>
<dbReference type="SUPFAM" id="SSF53448">
    <property type="entry name" value="Nucleotide-diphospho-sugar transferases"/>
    <property type="match status" value="1"/>
</dbReference>
<evidence type="ECO:0000313" key="3">
    <source>
        <dbReference type="Proteomes" id="UP000727993"/>
    </source>
</evidence>
<dbReference type="GO" id="GO:0016779">
    <property type="term" value="F:nucleotidyltransferase activity"/>
    <property type="evidence" value="ECO:0007669"/>
    <property type="project" value="UniProtKB-ARBA"/>
</dbReference>
<evidence type="ECO:0000259" key="1">
    <source>
        <dbReference type="Pfam" id="PF12804"/>
    </source>
</evidence>
<dbReference type="PANTHER" id="PTHR43777">
    <property type="entry name" value="MOLYBDENUM COFACTOR CYTIDYLYLTRANSFERASE"/>
    <property type="match status" value="1"/>
</dbReference>
<sequence length="183" mass="18531">MLAAGEGSRWDGPGHKLLAPLSDGRPVIVHAVEAAVESGIGPVAVVWGAVSVADALAGLNITLVEHPGWAAGQATTLAAAISWASGRGAGSVVVGLGDQPGATAAAWRAVAHAEASPPIAAASYDGVLRTPVRLPESVWADLSAVGDQGARVLMRSQPDLVQGVAVTGVPDDIDTMEELRRWN</sequence>
<gene>
    <name evidence="2" type="ORF">IPN02_06405</name>
</gene>